<dbReference type="SUPFAM" id="SSF53474">
    <property type="entry name" value="alpha/beta-Hydrolases"/>
    <property type="match status" value="1"/>
</dbReference>
<gene>
    <name evidence="3" type="ORF">B9Z65_859</name>
</gene>
<dbReference type="Pfam" id="PF10329">
    <property type="entry name" value="DUF2417"/>
    <property type="match status" value="1"/>
</dbReference>
<dbReference type="InterPro" id="IPR029058">
    <property type="entry name" value="AB_hydrolase_fold"/>
</dbReference>
<proteinExistence type="predicted"/>
<feature type="transmembrane region" description="Helical" evidence="2">
    <location>
        <begin position="145"/>
        <end position="164"/>
    </location>
</feature>
<dbReference type="Proteomes" id="UP000243723">
    <property type="component" value="Unassembled WGS sequence"/>
</dbReference>
<reference evidence="3 4" key="1">
    <citation type="submission" date="2017-05" db="EMBL/GenBank/DDBJ databases">
        <title>Draft genome sequence of Elsinoe australis.</title>
        <authorList>
            <person name="Cheng Q."/>
        </authorList>
    </citation>
    <scope>NUCLEOTIDE SEQUENCE [LARGE SCALE GENOMIC DNA]</scope>
    <source>
        <strain evidence="3 4">NL1</strain>
    </source>
</reference>
<dbReference type="AlphaFoldDB" id="A0A2P8AJU4"/>
<feature type="transmembrane region" description="Helical" evidence="2">
    <location>
        <begin position="119"/>
        <end position="138"/>
    </location>
</feature>
<evidence type="ECO:0008006" key="5">
    <source>
        <dbReference type="Google" id="ProtNLM"/>
    </source>
</evidence>
<evidence type="ECO:0000256" key="2">
    <source>
        <dbReference type="SAM" id="Phobius"/>
    </source>
</evidence>
<keyword evidence="4" id="KW-1185">Reference proteome</keyword>
<keyword evidence="2" id="KW-0812">Transmembrane</keyword>
<protein>
    <recommendedName>
        <fullName evidence="5">Mitochondrial integral membrane protein</fullName>
    </recommendedName>
</protein>
<dbReference type="InterPro" id="IPR019431">
    <property type="entry name" value="DUF2417"/>
</dbReference>
<feature type="transmembrane region" description="Helical" evidence="2">
    <location>
        <begin position="220"/>
        <end position="246"/>
    </location>
</feature>
<keyword evidence="2" id="KW-0472">Membrane</keyword>
<keyword evidence="2" id="KW-1133">Transmembrane helix</keyword>
<feature type="transmembrane region" description="Helical" evidence="2">
    <location>
        <begin position="83"/>
        <end position="104"/>
    </location>
</feature>
<comment type="caution">
    <text evidence="3">The sequence shown here is derived from an EMBL/GenBank/DDBJ whole genome shotgun (WGS) entry which is preliminary data.</text>
</comment>
<name>A0A2P8AJU4_9PEZI</name>
<feature type="compositionally biased region" description="Basic and acidic residues" evidence="1">
    <location>
        <begin position="35"/>
        <end position="57"/>
    </location>
</feature>
<organism evidence="3 4">
    <name type="scientific">Elsinoe australis</name>
    <dbReference type="NCBI Taxonomy" id="40998"/>
    <lineage>
        <taxon>Eukaryota</taxon>
        <taxon>Fungi</taxon>
        <taxon>Dikarya</taxon>
        <taxon>Ascomycota</taxon>
        <taxon>Pezizomycotina</taxon>
        <taxon>Dothideomycetes</taxon>
        <taxon>Dothideomycetidae</taxon>
        <taxon>Myriangiales</taxon>
        <taxon>Elsinoaceae</taxon>
        <taxon>Elsinoe</taxon>
    </lineage>
</organism>
<feature type="transmembrane region" description="Helical" evidence="2">
    <location>
        <begin position="176"/>
        <end position="199"/>
    </location>
</feature>
<sequence length="543" mass="60251">MVSLWGSKKPDGDDNDGASASNAERPTSSRSPAPPREEHRSTDERAPLLPRERRQPHSDGYLDPDDPAVSPYNLWSVRLVRHLTVLFLAVTFIWWVLLLVSIFVTPPGLSTRGSGFYDFSYTTLTAGNLLVTLLFFTAPSRAMRVLLGVVSFMLFVDMVIIVSVHRLRAEESGPGIASIVWAVFMGIWCIVTDRIVAWGKKEEEERLTGRAETRRTVSEWAKVTLATVVLSVYVVIAVFMTATLIIRASDAGLKIPGERIRINGNKYDVHLACVGNSTFDVAGNKVPTVLLEAGENPVEYQLAPWALAAQENGTISRYCYWDRPGYGWSDNAPSPHTAGMSADALSEALAIQGETGPWVLVSAGYGSVVSRIFSSRHARMVTGVLLIDPLHEDLLYRLAQPGRGFILWAYGIISPLGIEKVLGAVFKHRTKEDRVYGKVAYQGGKFIKAQLQENLVADSLTKSELVTARNIQSPETPFVLISSGVSNKRDSDWERKQRDLTKLTDKLVAWDVVDRAPHEVWRTFEGREIMEKRVKQLLSANSL</sequence>
<dbReference type="STRING" id="40998.A0A2P8AJU4"/>
<evidence type="ECO:0000313" key="4">
    <source>
        <dbReference type="Proteomes" id="UP000243723"/>
    </source>
</evidence>
<accession>A0A2P8AJU4</accession>
<dbReference type="EMBL" id="NHZQ01000003">
    <property type="protein sequence ID" value="PSK60709.1"/>
    <property type="molecule type" value="Genomic_DNA"/>
</dbReference>
<dbReference type="Gene3D" id="3.40.50.1820">
    <property type="entry name" value="alpha/beta hydrolase"/>
    <property type="match status" value="1"/>
</dbReference>
<evidence type="ECO:0000256" key="1">
    <source>
        <dbReference type="SAM" id="MobiDB-lite"/>
    </source>
</evidence>
<dbReference type="OrthoDB" id="164921at2759"/>
<feature type="region of interest" description="Disordered" evidence="1">
    <location>
        <begin position="1"/>
        <end position="64"/>
    </location>
</feature>
<evidence type="ECO:0000313" key="3">
    <source>
        <dbReference type="EMBL" id="PSK60709.1"/>
    </source>
</evidence>